<accession>A0A1E4S9A3</accession>
<reference evidence="1 2" key="1">
    <citation type="journal article" date="2016" name="Proc. Natl. Acad. Sci. U.S.A.">
        <title>Comparative genomics of biotechnologically important yeasts.</title>
        <authorList>
            <person name="Riley R."/>
            <person name="Haridas S."/>
            <person name="Wolfe K.H."/>
            <person name="Lopes M.R."/>
            <person name="Hittinger C.T."/>
            <person name="Goeker M."/>
            <person name="Salamov A.A."/>
            <person name="Wisecaver J.H."/>
            <person name="Long T.M."/>
            <person name="Calvey C.H."/>
            <person name="Aerts A.L."/>
            <person name="Barry K.W."/>
            <person name="Choi C."/>
            <person name="Clum A."/>
            <person name="Coughlan A.Y."/>
            <person name="Deshpande S."/>
            <person name="Douglass A.P."/>
            <person name="Hanson S.J."/>
            <person name="Klenk H.-P."/>
            <person name="LaButti K.M."/>
            <person name="Lapidus A."/>
            <person name="Lindquist E.A."/>
            <person name="Lipzen A.M."/>
            <person name="Meier-Kolthoff J.P."/>
            <person name="Ohm R.A."/>
            <person name="Otillar R.P."/>
            <person name="Pangilinan J.L."/>
            <person name="Peng Y."/>
            <person name="Rokas A."/>
            <person name="Rosa C.A."/>
            <person name="Scheuner C."/>
            <person name="Sibirny A.A."/>
            <person name="Slot J.C."/>
            <person name="Stielow J.B."/>
            <person name="Sun H."/>
            <person name="Kurtzman C.P."/>
            <person name="Blackwell M."/>
            <person name="Grigoriev I.V."/>
            <person name="Jeffries T.W."/>
        </authorList>
    </citation>
    <scope>NUCLEOTIDE SEQUENCE [LARGE SCALE GENOMIC DNA]</scope>
    <source>
        <strain evidence="2">ATCC 18201 / CBS 1600 / BCRC 20928 / JCM 3617 / NBRC 0987 / NRRL Y-1542</strain>
    </source>
</reference>
<keyword evidence="2" id="KW-1185">Reference proteome</keyword>
<dbReference type="RefSeq" id="XP_020073112.1">
    <property type="nucleotide sequence ID" value="XM_020216125.1"/>
</dbReference>
<proteinExistence type="predicted"/>
<dbReference type="Proteomes" id="UP000094389">
    <property type="component" value="Unassembled WGS sequence"/>
</dbReference>
<dbReference type="EMBL" id="KV453925">
    <property type="protein sequence ID" value="ODV76073.1"/>
    <property type="molecule type" value="Genomic_DNA"/>
</dbReference>
<dbReference type="AlphaFoldDB" id="A0A1E4S9A3"/>
<protein>
    <submittedName>
        <fullName evidence="1">Uncharacterized protein</fullName>
    </submittedName>
</protein>
<dbReference type="GeneID" id="30990521"/>
<evidence type="ECO:0000313" key="2">
    <source>
        <dbReference type="Proteomes" id="UP000094389"/>
    </source>
</evidence>
<organism evidence="1 2">
    <name type="scientific">Cyberlindnera jadinii (strain ATCC 18201 / CBS 1600 / BCRC 20928 / JCM 3617 / NBRC 0987 / NRRL Y-1542)</name>
    <name type="common">Torula yeast</name>
    <name type="synonym">Candida utilis</name>
    <dbReference type="NCBI Taxonomy" id="983966"/>
    <lineage>
        <taxon>Eukaryota</taxon>
        <taxon>Fungi</taxon>
        <taxon>Dikarya</taxon>
        <taxon>Ascomycota</taxon>
        <taxon>Saccharomycotina</taxon>
        <taxon>Saccharomycetes</taxon>
        <taxon>Phaffomycetales</taxon>
        <taxon>Phaffomycetaceae</taxon>
        <taxon>Cyberlindnera</taxon>
    </lineage>
</organism>
<sequence>MTIEESVDVLNDVNEYEFFLTQVWDEPFPEELAQTWISCGGENYKSNGFCMLGPDVGLLSLGESLDIWSRLPSCVAKDYLPFATVVSNHPYFTQVWIGLNGRSRECALVLDGETTIPLANSLANLLSTIIKCIQAEVYATVSLGELGYKGPEREVPLLPAFLSEIAESYSREQSILQSMNDM</sequence>
<name>A0A1E4S9A3_CYBJN</name>
<evidence type="ECO:0000313" key="1">
    <source>
        <dbReference type="EMBL" id="ODV76073.1"/>
    </source>
</evidence>
<gene>
    <name evidence="1" type="ORF">CYBJADRAFT_170535</name>
</gene>